<keyword evidence="1" id="KW-0812">Transmembrane</keyword>
<feature type="transmembrane region" description="Helical" evidence="1">
    <location>
        <begin position="20"/>
        <end position="41"/>
    </location>
</feature>
<name>A0A0A9CZP2_ARUDO</name>
<organism evidence="2">
    <name type="scientific">Arundo donax</name>
    <name type="common">Giant reed</name>
    <name type="synonym">Donax arundinaceus</name>
    <dbReference type="NCBI Taxonomy" id="35708"/>
    <lineage>
        <taxon>Eukaryota</taxon>
        <taxon>Viridiplantae</taxon>
        <taxon>Streptophyta</taxon>
        <taxon>Embryophyta</taxon>
        <taxon>Tracheophyta</taxon>
        <taxon>Spermatophyta</taxon>
        <taxon>Magnoliopsida</taxon>
        <taxon>Liliopsida</taxon>
        <taxon>Poales</taxon>
        <taxon>Poaceae</taxon>
        <taxon>PACMAD clade</taxon>
        <taxon>Arundinoideae</taxon>
        <taxon>Arundineae</taxon>
        <taxon>Arundo</taxon>
    </lineage>
</organism>
<sequence length="57" mass="6532">MQHDLVLVTLEQHGVRDPIRMVGLMMGCMRMCCAALGFAFVPVRDPKDRFLEHVTRC</sequence>
<accession>A0A0A9CZP2</accession>
<dbReference type="EMBL" id="GBRH01216106">
    <property type="protein sequence ID" value="JAD81789.1"/>
    <property type="molecule type" value="Transcribed_RNA"/>
</dbReference>
<keyword evidence="1" id="KW-1133">Transmembrane helix</keyword>
<proteinExistence type="predicted"/>
<keyword evidence="1" id="KW-0472">Membrane</keyword>
<reference evidence="2" key="1">
    <citation type="submission" date="2014-09" db="EMBL/GenBank/DDBJ databases">
        <authorList>
            <person name="Magalhaes I.L.F."/>
            <person name="Oliveira U."/>
            <person name="Santos F.R."/>
            <person name="Vidigal T.H.D.A."/>
            <person name="Brescovit A.D."/>
            <person name="Santos A.J."/>
        </authorList>
    </citation>
    <scope>NUCLEOTIDE SEQUENCE</scope>
    <source>
        <tissue evidence="2">Shoot tissue taken approximately 20 cm above the soil surface</tissue>
    </source>
</reference>
<evidence type="ECO:0000256" key="1">
    <source>
        <dbReference type="SAM" id="Phobius"/>
    </source>
</evidence>
<dbReference type="AlphaFoldDB" id="A0A0A9CZP2"/>
<reference evidence="2" key="2">
    <citation type="journal article" date="2015" name="Data Brief">
        <title>Shoot transcriptome of the giant reed, Arundo donax.</title>
        <authorList>
            <person name="Barrero R.A."/>
            <person name="Guerrero F.D."/>
            <person name="Moolhuijzen P."/>
            <person name="Goolsby J.A."/>
            <person name="Tidwell J."/>
            <person name="Bellgard S.E."/>
            <person name="Bellgard M.I."/>
        </authorList>
    </citation>
    <scope>NUCLEOTIDE SEQUENCE</scope>
    <source>
        <tissue evidence="2">Shoot tissue taken approximately 20 cm above the soil surface</tissue>
    </source>
</reference>
<protein>
    <submittedName>
        <fullName evidence="2">Uncharacterized protein</fullName>
    </submittedName>
</protein>
<evidence type="ECO:0000313" key="2">
    <source>
        <dbReference type="EMBL" id="JAD81789.1"/>
    </source>
</evidence>